<dbReference type="Proteomes" id="UP000790377">
    <property type="component" value="Unassembled WGS sequence"/>
</dbReference>
<organism evidence="1 2">
    <name type="scientific">Hygrophoropsis aurantiaca</name>
    <dbReference type="NCBI Taxonomy" id="72124"/>
    <lineage>
        <taxon>Eukaryota</taxon>
        <taxon>Fungi</taxon>
        <taxon>Dikarya</taxon>
        <taxon>Basidiomycota</taxon>
        <taxon>Agaricomycotina</taxon>
        <taxon>Agaricomycetes</taxon>
        <taxon>Agaricomycetidae</taxon>
        <taxon>Boletales</taxon>
        <taxon>Coniophorineae</taxon>
        <taxon>Hygrophoropsidaceae</taxon>
        <taxon>Hygrophoropsis</taxon>
    </lineage>
</organism>
<evidence type="ECO:0000313" key="2">
    <source>
        <dbReference type="Proteomes" id="UP000790377"/>
    </source>
</evidence>
<name>A0ACB8A762_9AGAM</name>
<accession>A0ACB8A762</accession>
<keyword evidence="2" id="KW-1185">Reference proteome</keyword>
<gene>
    <name evidence="1" type="ORF">BJ138DRAFT_1157476</name>
</gene>
<dbReference type="EMBL" id="MU267816">
    <property type="protein sequence ID" value="KAH7908533.1"/>
    <property type="molecule type" value="Genomic_DNA"/>
</dbReference>
<proteinExistence type="predicted"/>
<comment type="caution">
    <text evidence="1">The sequence shown here is derived from an EMBL/GenBank/DDBJ whole genome shotgun (WGS) entry which is preliminary data.</text>
</comment>
<sequence length="158" mass="17402">MCYHILASILVFLTLAPTIAFAVAVSARDKSGPGCSYISGQTRYIDSISWSLRVHTGKNCGGEHWEGFRGHLATNLDQCGGCMTFASTLNQKIAGLVFSTPGSGWDFYYEQPTVLGINLYRDDNCQDFKWRNKGKAMGNMNVAGQKMGSFKVCYDTML</sequence>
<reference evidence="1" key="1">
    <citation type="journal article" date="2021" name="New Phytol.">
        <title>Evolutionary innovations through gain and loss of genes in the ectomycorrhizal Boletales.</title>
        <authorList>
            <person name="Wu G."/>
            <person name="Miyauchi S."/>
            <person name="Morin E."/>
            <person name="Kuo A."/>
            <person name="Drula E."/>
            <person name="Varga T."/>
            <person name="Kohler A."/>
            <person name="Feng B."/>
            <person name="Cao Y."/>
            <person name="Lipzen A."/>
            <person name="Daum C."/>
            <person name="Hundley H."/>
            <person name="Pangilinan J."/>
            <person name="Johnson J."/>
            <person name="Barry K."/>
            <person name="LaButti K."/>
            <person name="Ng V."/>
            <person name="Ahrendt S."/>
            <person name="Min B."/>
            <person name="Choi I.G."/>
            <person name="Park H."/>
            <person name="Plett J.M."/>
            <person name="Magnuson J."/>
            <person name="Spatafora J.W."/>
            <person name="Nagy L.G."/>
            <person name="Henrissat B."/>
            <person name="Grigoriev I.V."/>
            <person name="Yang Z.L."/>
            <person name="Xu J."/>
            <person name="Martin F.M."/>
        </authorList>
    </citation>
    <scope>NUCLEOTIDE SEQUENCE</scope>
    <source>
        <strain evidence="1">ATCC 28755</strain>
    </source>
</reference>
<evidence type="ECO:0000313" key="1">
    <source>
        <dbReference type="EMBL" id="KAH7908533.1"/>
    </source>
</evidence>
<protein>
    <submittedName>
        <fullName evidence="1">Uncharacterized protein</fullName>
    </submittedName>
</protein>